<dbReference type="AlphaFoldDB" id="A0A7X5TRF3"/>
<dbReference type="InterPro" id="IPR003607">
    <property type="entry name" value="HD/PDEase_dom"/>
</dbReference>
<dbReference type="EMBL" id="JAAQTL010000002">
    <property type="protein sequence ID" value="NID16773.1"/>
    <property type="molecule type" value="Genomic_DNA"/>
</dbReference>
<dbReference type="Proteomes" id="UP000518878">
    <property type="component" value="Unassembled WGS sequence"/>
</dbReference>
<gene>
    <name evidence="2" type="ORF">HBF32_14965</name>
</gene>
<dbReference type="Pfam" id="PF11871">
    <property type="entry name" value="DUF3391"/>
    <property type="match status" value="1"/>
</dbReference>
<dbReference type="GO" id="GO:0008081">
    <property type="term" value="F:phosphoric diester hydrolase activity"/>
    <property type="evidence" value="ECO:0007669"/>
    <property type="project" value="UniProtKB-ARBA"/>
</dbReference>
<evidence type="ECO:0000313" key="2">
    <source>
        <dbReference type="EMBL" id="NID16773.1"/>
    </source>
</evidence>
<dbReference type="CDD" id="cd00077">
    <property type="entry name" value="HDc"/>
    <property type="match status" value="1"/>
</dbReference>
<evidence type="ECO:0000259" key="1">
    <source>
        <dbReference type="PROSITE" id="PS51832"/>
    </source>
</evidence>
<keyword evidence="3" id="KW-1185">Reference proteome</keyword>
<proteinExistence type="predicted"/>
<dbReference type="SUPFAM" id="SSF109604">
    <property type="entry name" value="HD-domain/PDEase-like"/>
    <property type="match status" value="1"/>
</dbReference>
<dbReference type="PANTHER" id="PTHR43155:SF2">
    <property type="entry name" value="CYCLIC DI-GMP PHOSPHODIESTERASE PA4108"/>
    <property type="match status" value="1"/>
</dbReference>
<dbReference type="InterPro" id="IPR021812">
    <property type="entry name" value="DUF3391"/>
</dbReference>
<dbReference type="PANTHER" id="PTHR43155">
    <property type="entry name" value="CYCLIC DI-GMP PHOSPHODIESTERASE PA4108-RELATED"/>
    <property type="match status" value="1"/>
</dbReference>
<organism evidence="2 3">
    <name type="scientific">Luteibacter yeojuensis</name>
    <dbReference type="NCBI Taxonomy" id="345309"/>
    <lineage>
        <taxon>Bacteria</taxon>
        <taxon>Pseudomonadati</taxon>
        <taxon>Pseudomonadota</taxon>
        <taxon>Gammaproteobacteria</taxon>
        <taxon>Lysobacterales</taxon>
        <taxon>Rhodanobacteraceae</taxon>
        <taxon>Luteibacter</taxon>
    </lineage>
</organism>
<feature type="domain" description="HD-GYP" evidence="1">
    <location>
        <begin position="163"/>
        <end position="359"/>
    </location>
</feature>
<dbReference type="Gene3D" id="1.10.3210.10">
    <property type="entry name" value="Hypothetical protein af1432"/>
    <property type="match status" value="1"/>
</dbReference>
<evidence type="ECO:0000313" key="3">
    <source>
        <dbReference type="Proteomes" id="UP000518878"/>
    </source>
</evidence>
<dbReference type="PROSITE" id="PS51832">
    <property type="entry name" value="HD_GYP"/>
    <property type="match status" value="1"/>
</dbReference>
<dbReference type="Pfam" id="PF13487">
    <property type="entry name" value="HD_5"/>
    <property type="match status" value="1"/>
</dbReference>
<comment type="caution">
    <text evidence="2">The sequence shown here is derived from an EMBL/GenBank/DDBJ whole genome shotgun (WGS) entry which is preliminary data.</text>
</comment>
<reference evidence="2 3" key="1">
    <citation type="journal article" date="2006" name="Int. J. Syst. Evol. Microbiol.">
        <title>Dyella yeojuensis sp. nov., isolated from greenhouse soil in Korea.</title>
        <authorList>
            <person name="Kim B.Y."/>
            <person name="Weon H.Y."/>
            <person name="Lee K.H."/>
            <person name="Seok S.J."/>
            <person name="Kwon S.W."/>
            <person name="Go S.J."/>
            <person name="Stackebrandt E."/>
        </authorList>
    </citation>
    <scope>NUCLEOTIDE SEQUENCE [LARGE SCALE GENOMIC DNA]</scope>
    <source>
        <strain evidence="2 3">DSM 17673</strain>
    </source>
</reference>
<sequence>MCSSRTEAGAVVYDLVERRVFVADLEVGMYVSRLDCEWSDTTFPIQGVPITSQDDIDRLAKFCKFVFVDLHRQATPERTIMRPSHVVAQAPPAPAAKPRPAVNPRLVARHAYRDSVAFDDEVPRAQEAFEGVARFAEHLVDDLRQGRAIEPGAVEKAVRPMVASLLRSSDAFFWIESLRHRDSYTYQHAVGCSTLAAAFGRHMGFADDVIVSLAAGGLLMDVGKVQMPEELLSRDGPLNDDEWGLARQHVGEGMAILDHSGVVDPEVRDMVLTHHERFDGSGYPGGLAGNEIPLPGRMAAIIDTYHAMSSPRPYRPAVSQHLALRQLYAGRDTAFQGELVEQFQACLGVYPTGSLVELNTGEVAVVMVQNQARRLQPRVAVLTRADKGPREDFLIVDLMNQADPVRREILRTLPAGSHGIDPREFFIQ</sequence>
<dbReference type="InterPro" id="IPR037522">
    <property type="entry name" value="HD_GYP_dom"/>
</dbReference>
<name>A0A7X5TRF3_9GAMM</name>
<protein>
    <submittedName>
        <fullName evidence="2">HD-GYP domain-containing protein</fullName>
    </submittedName>
</protein>
<accession>A0A7X5TRF3</accession>